<feature type="region of interest" description="Disordered" evidence="4">
    <location>
        <begin position="1665"/>
        <end position="1713"/>
    </location>
</feature>
<feature type="compositionally biased region" description="Basic and acidic residues" evidence="4">
    <location>
        <begin position="990"/>
        <end position="1005"/>
    </location>
</feature>
<dbReference type="PROSITE" id="PS50021">
    <property type="entry name" value="CH"/>
    <property type="match status" value="1"/>
</dbReference>
<evidence type="ECO:0000256" key="3">
    <source>
        <dbReference type="ARBA" id="ARBA00061655"/>
    </source>
</evidence>
<feature type="compositionally biased region" description="Polar residues" evidence="4">
    <location>
        <begin position="2148"/>
        <end position="2162"/>
    </location>
</feature>
<dbReference type="EMBL" id="JBDJPC010000006">
    <property type="protein sequence ID" value="KAL1497753.1"/>
    <property type="molecule type" value="Genomic_DNA"/>
</dbReference>
<comment type="similarity">
    <text evidence="3">Belongs to the smoothelin family.</text>
</comment>
<feature type="region of interest" description="Disordered" evidence="4">
    <location>
        <begin position="2049"/>
        <end position="2162"/>
    </location>
</feature>
<feature type="compositionally biased region" description="Basic and acidic residues" evidence="4">
    <location>
        <begin position="2319"/>
        <end position="2336"/>
    </location>
</feature>
<dbReference type="InterPro" id="IPR036872">
    <property type="entry name" value="CH_dom_sf"/>
</dbReference>
<feature type="compositionally biased region" description="Basic and acidic residues" evidence="4">
    <location>
        <begin position="1180"/>
        <end position="1195"/>
    </location>
</feature>
<dbReference type="FunFam" id="1.10.418.10:FF:000009">
    <property type="entry name" value="smoothelin isoform X2"/>
    <property type="match status" value="1"/>
</dbReference>
<dbReference type="InterPro" id="IPR001715">
    <property type="entry name" value="CH_dom"/>
</dbReference>
<feature type="compositionally biased region" description="Basic and acidic residues" evidence="4">
    <location>
        <begin position="497"/>
        <end position="515"/>
    </location>
</feature>
<proteinExistence type="inferred from homology"/>
<feature type="compositionally biased region" description="Basic and acidic residues" evidence="4">
    <location>
        <begin position="1117"/>
        <end position="1131"/>
    </location>
</feature>
<evidence type="ECO:0000256" key="1">
    <source>
        <dbReference type="ARBA" id="ARBA00022553"/>
    </source>
</evidence>
<feature type="compositionally biased region" description="Basic and acidic residues" evidence="4">
    <location>
        <begin position="439"/>
        <end position="448"/>
    </location>
</feature>
<feature type="compositionally biased region" description="Polar residues" evidence="4">
    <location>
        <begin position="197"/>
        <end position="207"/>
    </location>
</feature>
<feature type="compositionally biased region" description="Basic and acidic residues" evidence="4">
    <location>
        <begin position="763"/>
        <end position="789"/>
    </location>
</feature>
<dbReference type="CDD" id="cd21200">
    <property type="entry name" value="CH_SMTN-like"/>
    <property type="match status" value="1"/>
</dbReference>
<feature type="compositionally biased region" description="Basic and acidic residues" evidence="4">
    <location>
        <begin position="2112"/>
        <end position="2147"/>
    </location>
</feature>
<feature type="compositionally biased region" description="Basic and acidic residues" evidence="4">
    <location>
        <begin position="862"/>
        <end position="877"/>
    </location>
</feature>
<feature type="compositionally biased region" description="Polar residues" evidence="4">
    <location>
        <begin position="649"/>
        <end position="661"/>
    </location>
</feature>
<feature type="region of interest" description="Disordered" evidence="4">
    <location>
        <begin position="2618"/>
        <end position="2639"/>
    </location>
</feature>
<evidence type="ECO:0000313" key="6">
    <source>
        <dbReference type="EMBL" id="KAL1497753.1"/>
    </source>
</evidence>
<feature type="compositionally biased region" description="Polar residues" evidence="4">
    <location>
        <begin position="1960"/>
        <end position="1984"/>
    </location>
</feature>
<feature type="compositionally biased region" description="Polar residues" evidence="4">
    <location>
        <begin position="2093"/>
        <end position="2110"/>
    </location>
</feature>
<protein>
    <recommendedName>
        <fullName evidence="5">Calponin-homology (CH) domain-containing protein</fullName>
    </recommendedName>
</protein>
<feature type="compositionally biased region" description="Basic and acidic residues" evidence="4">
    <location>
        <begin position="2621"/>
        <end position="2634"/>
    </location>
</feature>
<feature type="domain" description="Calponin-homology (CH)" evidence="5">
    <location>
        <begin position="2872"/>
        <end position="2978"/>
    </location>
</feature>
<feature type="compositionally biased region" description="Basic and acidic residues" evidence="4">
    <location>
        <begin position="129"/>
        <end position="140"/>
    </location>
</feature>
<feature type="region of interest" description="Disordered" evidence="4">
    <location>
        <begin position="100"/>
        <end position="152"/>
    </location>
</feature>
<keyword evidence="7" id="KW-1185">Reference proteome</keyword>
<gene>
    <name evidence="6" type="ORF">ABEB36_008657</name>
</gene>
<feature type="compositionally biased region" description="Low complexity" evidence="4">
    <location>
        <begin position="1887"/>
        <end position="1899"/>
    </location>
</feature>
<feature type="compositionally biased region" description="Basic and acidic residues" evidence="4">
    <location>
        <begin position="1085"/>
        <end position="1099"/>
    </location>
</feature>
<feature type="compositionally biased region" description="Basic and acidic residues" evidence="4">
    <location>
        <begin position="926"/>
        <end position="941"/>
    </location>
</feature>
<feature type="region of interest" description="Disordered" evidence="4">
    <location>
        <begin position="722"/>
        <end position="1263"/>
    </location>
</feature>
<comment type="caution">
    <text evidence="6">The sequence shown here is derived from an EMBL/GenBank/DDBJ whole genome shotgun (WGS) entry which is preliminary data.</text>
</comment>
<feature type="compositionally biased region" description="Basic and acidic residues" evidence="4">
    <location>
        <begin position="722"/>
        <end position="738"/>
    </location>
</feature>
<accession>A0ABD1EML9</accession>
<dbReference type="Pfam" id="PF00307">
    <property type="entry name" value="CH"/>
    <property type="match status" value="1"/>
</dbReference>
<reference evidence="6 7" key="1">
    <citation type="submission" date="2024-05" db="EMBL/GenBank/DDBJ databases">
        <title>Genetic variation in Jamaican populations of the coffee berry borer (Hypothenemus hampei).</title>
        <authorList>
            <person name="Errbii M."/>
            <person name="Myrie A."/>
        </authorList>
    </citation>
    <scope>NUCLEOTIDE SEQUENCE [LARGE SCALE GENOMIC DNA]</scope>
    <source>
        <strain evidence="6">JA-Hopewell-2020-01-JO</strain>
        <tissue evidence="6">Whole body</tissue>
    </source>
</reference>
<feature type="region of interest" description="Disordered" evidence="4">
    <location>
        <begin position="557"/>
        <end position="604"/>
    </location>
</feature>
<evidence type="ECO:0000256" key="2">
    <source>
        <dbReference type="ARBA" id="ARBA00023054"/>
    </source>
</evidence>
<evidence type="ECO:0000259" key="5">
    <source>
        <dbReference type="PROSITE" id="PS50021"/>
    </source>
</evidence>
<evidence type="ECO:0000256" key="4">
    <source>
        <dbReference type="SAM" id="MobiDB-lite"/>
    </source>
</evidence>
<feature type="compositionally biased region" description="Polar residues" evidence="4">
    <location>
        <begin position="449"/>
        <end position="472"/>
    </location>
</feature>
<feature type="region of interest" description="Disordered" evidence="4">
    <location>
        <begin position="644"/>
        <end position="696"/>
    </location>
</feature>
<dbReference type="SMART" id="SM00033">
    <property type="entry name" value="CH"/>
    <property type="match status" value="1"/>
</dbReference>
<evidence type="ECO:0000313" key="7">
    <source>
        <dbReference type="Proteomes" id="UP001566132"/>
    </source>
</evidence>
<feature type="compositionally biased region" description="Polar residues" evidence="4">
    <location>
        <begin position="1937"/>
        <end position="1953"/>
    </location>
</feature>
<dbReference type="Gene3D" id="1.10.418.10">
    <property type="entry name" value="Calponin-like domain"/>
    <property type="match status" value="1"/>
</dbReference>
<feature type="region of interest" description="Disordered" evidence="4">
    <location>
        <begin position="1857"/>
        <end position="1996"/>
    </location>
</feature>
<keyword evidence="2" id="KW-0175">Coiled coil</keyword>
<feature type="compositionally biased region" description="Basic and acidic residues" evidence="4">
    <location>
        <begin position="894"/>
        <end position="909"/>
    </location>
</feature>
<dbReference type="Pfam" id="PF12510">
    <property type="entry name" value="Smoothelin"/>
    <property type="match status" value="2"/>
</dbReference>
<feature type="compositionally biased region" description="Basic and acidic residues" evidence="4">
    <location>
        <begin position="958"/>
        <end position="973"/>
    </location>
</feature>
<feature type="compositionally biased region" description="Polar residues" evidence="4">
    <location>
        <begin position="115"/>
        <end position="124"/>
    </location>
</feature>
<feature type="compositionally biased region" description="Basic and acidic residues" evidence="4">
    <location>
        <begin position="1054"/>
        <end position="1069"/>
    </location>
</feature>
<feature type="compositionally biased region" description="Low complexity" evidence="4">
    <location>
        <begin position="559"/>
        <end position="575"/>
    </location>
</feature>
<feature type="compositionally biased region" description="Polar residues" evidence="4">
    <location>
        <begin position="141"/>
        <end position="152"/>
    </location>
</feature>
<feature type="region of interest" description="Disordered" evidence="4">
    <location>
        <begin position="434"/>
        <end position="524"/>
    </location>
</feature>
<feature type="region of interest" description="Disordered" evidence="4">
    <location>
        <begin position="2261"/>
        <end position="2347"/>
    </location>
</feature>
<feature type="region of interest" description="Disordered" evidence="4">
    <location>
        <begin position="2838"/>
        <end position="2863"/>
    </location>
</feature>
<feature type="compositionally biased region" description="Basic and acidic residues" evidence="4">
    <location>
        <begin position="1907"/>
        <end position="1918"/>
    </location>
</feature>
<feature type="compositionally biased region" description="Low complexity" evidence="4">
    <location>
        <begin position="668"/>
        <end position="681"/>
    </location>
</feature>
<sequence length="2981" mass="337124">MSADITVLGTVSADITDLTRIQDEDVLKKMWQETEDFGKKKEIRSHMYKLRETRLKDFYNSADVNSEVRRTSTTENIAKSKLSTTHADSLADQSYVSLKSKEVRDSESPTHDSYNKTIAKQQDQGWKIESSHEQSLDGKLHTSTRTASTSGTQEIEGGKVNFAAKVEEKATVFQDGDDKNFKRAVGTSSSSVIRQEASKCNENSNFQSSTSTTSSSSRYVAESKSVMDNVSSLPSINEDRVKSIVQKTYTSNIPNDLKNHVGYIEGKTKVSQETKTLADGTVVTTTRYETKDGNSTKSSTHKAYSNIAAASSSQHKASSFTDQSGSKVIKCVSVPDSAIDIKISGNIDQQATTAIKKIARESAEYQKESRKTATNVMNSPIDQNIISETRTTKTIISEVPEEYKIRRNENSRKENVEYVEIPLDRFTTITRQSTASEQITKDKADVTHHTSSQSIINKQKESTNVASDQFVTSERKLEESSRKTYESPVKEQTPIYPDKRQPIKPGKSEFDEKPIPTEGQYSTTYRSDFTNKKISVEVSATHDAFARSLRSITPERISKSSLKTTSSSSLRSASSPEKTKLPSRTSPDRASRSRSPKKSFERFSSNETFTYKNYPETLSSTRQVVQDSTSKRSDYCTNTFTRTSKTKNQESVTSDIDTNTFTRKKIKSGSPSSNERSSVSPPKSPTRELTFERPKLLRTDTYEERVKEILGLTKENKEIRKNSLERSSLKKSSFKDSTTRTSSSDDVTKRKTIVSAKQISRTSPEKLPEAPIDKTRKSSLKTKEIRNKISEIPSQIRKSPEKQPVESFPERKSSTKSSTTISEFPSQIRKSPEKEILGPYPERKSPDRVSPTISEFPAQIRRSPERQPLEPYPERKSPTRASPTISEFPAQIRRSPERQPLEPYPERKSPTRASPTISEFPAQIRRSPEKQPLEPYPERKSPTRASPTISEFPAQIRRSPEKQPLEPYPERKSPTRASPTISEFPAQIRRSPERQPLEPYPERKSPTRASPTISEFPAQIRRSPETQVLGSYPERKSPTKTSPTIAEYPSQIRKSSEKKPLESYFEKKSPTTASTTITELPAQARPERPKTESQPEKKTPTKSSPTISEFPAQIGKSPERAPLEPYPERKSPTRAAPTIAEFPAQTRYSPERPKTESHPEKKTPTKSSPTISEFPAQIRKSPEKTPLEPYPERKFPTRTSPIISEFPAQIRKSPEKESSYLDTKSPSRFSPEISEKSKSTKKIKKVKTLSESSTSSEEEIREENVKKTEFITYENRVPISEPIAEKKIFAQLCDADEKRIDKKQSTNDFIEVEILQNKNTQSDKFKETTVKDTEKNRKTLKSSVTTQKDLDINKKNRVKLTDLDSKFVKEKPEKSKTCLKKNIEIIVNTKATKKVPETTIYTTKIVHSKKPSEKICQRNKSKLIGVTEYQDVFSKSKKQKKDEEKKGLTSKKKITLNDIVRLENLTEDKDIHIRTNRVDDTVTRKKVSKTIQINGDSNKPKTCPKITSPAKKSPISVKLPEKSTILRPKHTITTSVQSTTVKKPILEKKIIHNDNKKHIVTATIMVSPKTTSKTKPGKSVCIKTDTKTTLKSKKTELTDSEENSEIESETDFINLTDKRNQFTRTTSDQTFTFGPKEPLRGLSKPDLFSGDTTKTIITTKTVLINNDSGPEREGIVKLQRSKSSREPTPDRLCPRPLTSDEEDDDSLPLRYPDQINEPEDVLLKKKGKKLSEIFESDDKTEEIITEITDLQSKISEVDKVEETDESLLSINKKIHKFLNTAEELTKEPLKPKSVKVERPTVKISEDLENDECLLSVSDKVSKFINTAEQLTTTRLPERSKTEKSNVNIQQKVDQYKASIEESSTPKKSALKQARPDVKTDGCILTGSTQISKSSTSSKSVNLAKVIEPNRRSPSRNKETTNGFIRGEQIHEERTRKSTSSSPERVQTPTSGETTPKRRPSNQYSSILRTETVTNYAVSPETTPKSARRSSQEDNTIVSSVTRLRGNESIRKAKALFENIRKEEATKLQKDVLSRPSVFESRNVIKSEVDTKKRVSEERQTTRKSSLKKVVTEEKSSRSSSPEKVSTTERIEITTYQTQTPEKVTDTSTPSRYEPKSREPSPDGDIPHYMKPLDRSLKPHSPHRENINQDKPQVPTVSQTDTRQTKFGVTLRKTESSSATKFTDNTERRKSSITLEKRITEEEIEEIFDLEVLEELLEKIVGYELRRKVRAQIRLVKKLISEGSLEEYVSRLLKINRDIERRGSSPSKTVKTETFKESTYRNKQSPERNNFDKKTFKHSEKIDRRSSKESTAEYQSSYSTDERRYSSEHKASRESPIRDSLSPQRRVSKTVDVIPGGKVTTTETTEAIPGGIRTTTTRTTEKSFTTLKKVVPPINKTPKEDTQPEWVRQRNLRNIKESTAASSKKVFSSTSSFSKKASQRTSPLKEIKSTDLITSSYGVGPTDENGAPLFGLKALRAQNKKEKTKVQGTIIRSEYYSENDQEPVGQVSVTKYSTDPRDLNQDGVVSSNGKMSSITTTQKFGYKDTPSLKSLSDNKKKICDTTEKSTSEITTINRRGSVKEISKKFIDNAVETLKSERQTIYPKAGLILRSSSFKSTNVEGELDSRESSPEEREIISTKTSVSTMKSTGDTFLSNKNRVTGVQDVLSRMKNEEHVEGDSKEDIAARDLLNKFIGSQVILSGMESCASKSSNNEVVTSSSPVSTVRRTTTITTTITEGGKPTTSTRVFHRPVSAKDLETVWDEESLNLLLEQSTDYEERRIIRIRLREIMAELEETVETTKQVKKEGDLTTTKVTTKFTQQQARAPKPMSPFAKFRQLDKQNSLNKPTPPSTPGTPRGSGPLFKFTDPSLTQSANTIKERLLHWCRMKTKEYENIQLDNFSSSWADGLAFCALIHHFLPDAFDYNVLTPKDRRHNFELAFRIADEKADIFPLLDVEDMLETRKPDWKCVFTYVQSIYRRFKDED</sequence>
<dbReference type="SUPFAM" id="SSF47576">
    <property type="entry name" value="Calponin-homology domain, CH-domain"/>
    <property type="match status" value="1"/>
</dbReference>
<keyword evidence="1" id="KW-0597">Phosphoprotein</keyword>
<feature type="compositionally biased region" description="Basic and acidic residues" evidence="4">
    <location>
        <begin position="830"/>
        <end position="847"/>
    </location>
</feature>
<feature type="compositionally biased region" description="Basic and acidic residues" evidence="4">
    <location>
        <begin position="798"/>
        <end position="813"/>
    </location>
</feature>
<feature type="compositionally biased region" description="Basic and acidic residues" evidence="4">
    <location>
        <begin position="1149"/>
        <end position="1163"/>
    </location>
</feature>
<feature type="region of interest" description="Disordered" evidence="4">
    <location>
        <begin position="197"/>
        <end position="216"/>
    </location>
</feature>
<feature type="region of interest" description="Disordered" evidence="4">
    <location>
        <begin position="1493"/>
        <end position="1516"/>
    </location>
</feature>
<feature type="compositionally biased region" description="Basic and acidic residues" evidence="4">
    <location>
        <begin position="473"/>
        <end position="489"/>
    </location>
</feature>
<dbReference type="Proteomes" id="UP001566132">
    <property type="component" value="Unassembled WGS sequence"/>
</dbReference>
<feature type="compositionally biased region" description="Basic and acidic residues" evidence="4">
    <location>
        <begin position="685"/>
        <end position="696"/>
    </location>
</feature>
<name>A0ABD1EML9_HYPHA</name>
<organism evidence="6 7">
    <name type="scientific">Hypothenemus hampei</name>
    <name type="common">Coffee berry borer</name>
    <dbReference type="NCBI Taxonomy" id="57062"/>
    <lineage>
        <taxon>Eukaryota</taxon>
        <taxon>Metazoa</taxon>
        <taxon>Ecdysozoa</taxon>
        <taxon>Arthropoda</taxon>
        <taxon>Hexapoda</taxon>
        <taxon>Insecta</taxon>
        <taxon>Pterygota</taxon>
        <taxon>Neoptera</taxon>
        <taxon>Endopterygota</taxon>
        <taxon>Coleoptera</taxon>
        <taxon>Polyphaga</taxon>
        <taxon>Cucujiformia</taxon>
        <taxon>Curculionidae</taxon>
        <taxon>Scolytinae</taxon>
        <taxon>Hypothenemus</taxon>
    </lineage>
</organism>
<dbReference type="InterPro" id="IPR022189">
    <property type="entry name" value="SMTN"/>
</dbReference>
<feature type="compositionally biased region" description="Basic and acidic residues" evidence="4">
    <location>
        <begin position="1683"/>
        <end position="1693"/>
    </location>
</feature>
<feature type="compositionally biased region" description="Basic and acidic residues" evidence="4">
    <location>
        <begin position="2049"/>
        <end position="2060"/>
    </location>
</feature>
<feature type="compositionally biased region" description="Basic and acidic residues" evidence="4">
    <location>
        <begin position="100"/>
        <end position="114"/>
    </location>
</feature>
<feature type="compositionally biased region" description="Basic and acidic residues" evidence="4">
    <location>
        <begin position="2269"/>
        <end position="2310"/>
    </location>
</feature>